<dbReference type="GO" id="GO:0004601">
    <property type="term" value="F:peroxidase activity"/>
    <property type="evidence" value="ECO:0007669"/>
    <property type="project" value="InterPro"/>
</dbReference>
<protein>
    <submittedName>
        <fullName evidence="1">Peroxiredoxin</fullName>
    </submittedName>
</protein>
<dbReference type="InterPro" id="IPR015946">
    <property type="entry name" value="KH_dom-like_a/b"/>
</dbReference>
<dbReference type="InterPro" id="IPR019904">
    <property type="entry name" value="Peroxiredoxin_OsmC"/>
</dbReference>
<comment type="caution">
    <text evidence="1">The sequence shown here is derived from an EMBL/GenBank/DDBJ whole genome shotgun (WGS) entry which is preliminary data.</text>
</comment>
<dbReference type="GO" id="GO:0006979">
    <property type="term" value="P:response to oxidative stress"/>
    <property type="evidence" value="ECO:0007669"/>
    <property type="project" value="InterPro"/>
</dbReference>
<dbReference type="Pfam" id="PF02566">
    <property type="entry name" value="OsmC"/>
    <property type="match status" value="1"/>
</dbReference>
<dbReference type="OrthoDB" id="9807532at2"/>
<sequence>MAATRTAQAHWEGSLFEGAGQVTLASSGIGTYDVSWPARTEEPNGTTSPEELIAAAHSACFCMAFSNALDKAGTPPTSLDVKADVTFVPGEGITTSHLTVTGVVPGISEEDFVKAAEGAKDGCPVSQALKGVEITFEASLAS</sequence>
<keyword evidence="2" id="KW-1185">Reference proteome</keyword>
<dbReference type="InterPro" id="IPR052707">
    <property type="entry name" value="OsmC_Ohr_Peroxiredoxin"/>
</dbReference>
<proteinExistence type="predicted"/>
<evidence type="ECO:0000313" key="1">
    <source>
        <dbReference type="EMBL" id="PVG81323.1"/>
    </source>
</evidence>
<name>A0A2T8F6I9_9ACTN</name>
<dbReference type="InterPro" id="IPR003718">
    <property type="entry name" value="OsmC/Ohr_fam"/>
</dbReference>
<organism evidence="1 2">
    <name type="scientific">Nocardioides gansuensis</name>
    <dbReference type="NCBI Taxonomy" id="2138300"/>
    <lineage>
        <taxon>Bacteria</taxon>
        <taxon>Bacillati</taxon>
        <taxon>Actinomycetota</taxon>
        <taxon>Actinomycetes</taxon>
        <taxon>Propionibacteriales</taxon>
        <taxon>Nocardioidaceae</taxon>
        <taxon>Nocardioides</taxon>
    </lineage>
</organism>
<dbReference type="NCBIfam" id="TIGR03562">
    <property type="entry name" value="osmo_induc_OsmC"/>
    <property type="match status" value="1"/>
</dbReference>
<dbReference type="Proteomes" id="UP000246018">
    <property type="component" value="Unassembled WGS sequence"/>
</dbReference>
<evidence type="ECO:0000313" key="2">
    <source>
        <dbReference type="Proteomes" id="UP000246018"/>
    </source>
</evidence>
<dbReference type="InterPro" id="IPR036102">
    <property type="entry name" value="OsmC/Ohrsf"/>
</dbReference>
<dbReference type="AlphaFoldDB" id="A0A2T8F6I9"/>
<dbReference type="RefSeq" id="WP_116573605.1">
    <property type="nucleotide sequence ID" value="NZ_QDGZ01000008.1"/>
</dbReference>
<accession>A0A2T8F6I9</accession>
<reference evidence="1 2" key="1">
    <citation type="submission" date="2018-04" db="EMBL/GenBank/DDBJ databases">
        <title>Genome of Nocardioides gansuensis WSJ-1.</title>
        <authorList>
            <person name="Wu S."/>
            <person name="Wang G."/>
        </authorList>
    </citation>
    <scope>NUCLEOTIDE SEQUENCE [LARGE SCALE GENOMIC DNA]</scope>
    <source>
        <strain evidence="1 2">WSJ-1</strain>
    </source>
</reference>
<gene>
    <name evidence="1" type="ORF">DDE18_17685</name>
</gene>
<dbReference type="SUPFAM" id="SSF82784">
    <property type="entry name" value="OsmC-like"/>
    <property type="match status" value="1"/>
</dbReference>
<dbReference type="PANTHER" id="PTHR42830">
    <property type="entry name" value="OSMOTICALLY INDUCIBLE FAMILY PROTEIN"/>
    <property type="match status" value="1"/>
</dbReference>
<dbReference type="Gene3D" id="3.30.300.20">
    <property type="match status" value="1"/>
</dbReference>
<dbReference type="EMBL" id="QDGZ01000008">
    <property type="protein sequence ID" value="PVG81323.1"/>
    <property type="molecule type" value="Genomic_DNA"/>
</dbReference>
<dbReference type="PANTHER" id="PTHR42830:SF1">
    <property type="entry name" value="OSMOTICALLY INDUCIBLE FAMILY PROTEIN"/>
    <property type="match status" value="1"/>
</dbReference>